<feature type="transmembrane region" description="Helical" evidence="6">
    <location>
        <begin position="122"/>
        <end position="139"/>
    </location>
</feature>
<feature type="transmembrane region" description="Helical" evidence="6">
    <location>
        <begin position="180"/>
        <end position="201"/>
    </location>
</feature>
<dbReference type="EMBL" id="CP117563">
    <property type="protein sequence ID" value="WDB31881.1"/>
    <property type="molecule type" value="Genomic_DNA"/>
</dbReference>
<keyword evidence="2" id="KW-1003">Cell membrane</keyword>
<dbReference type="RefSeq" id="WP_273820502.1">
    <property type="nucleotide sequence ID" value="NZ_CP117563.1"/>
</dbReference>
<feature type="transmembrane region" description="Helical" evidence="6">
    <location>
        <begin position="93"/>
        <end position="115"/>
    </location>
</feature>
<keyword evidence="3 6" id="KW-0812">Transmembrane</keyword>
<keyword evidence="5 6" id="KW-0472">Membrane</keyword>
<dbReference type="GO" id="GO:0005886">
    <property type="term" value="C:plasma membrane"/>
    <property type="evidence" value="ECO:0007669"/>
    <property type="project" value="UniProtKB-SubCell"/>
</dbReference>
<dbReference type="Proteomes" id="UP001219219">
    <property type="component" value="Plasmid pEA7_1"/>
</dbReference>
<feature type="transmembrane region" description="Helical" evidence="6">
    <location>
        <begin position="66"/>
        <end position="87"/>
    </location>
</feature>
<dbReference type="SUPFAM" id="SSF103481">
    <property type="entry name" value="Multidrug resistance efflux transporter EmrE"/>
    <property type="match status" value="2"/>
</dbReference>
<evidence type="ECO:0000256" key="6">
    <source>
        <dbReference type="SAM" id="Phobius"/>
    </source>
</evidence>
<evidence type="ECO:0000256" key="2">
    <source>
        <dbReference type="ARBA" id="ARBA00022475"/>
    </source>
</evidence>
<feature type="transmembrane region" description="Helical" evidence="6">
    <location>
        <begin position="213"/>
        <end position="235"/>
    </location>
</feature>
<dbReference type="InterPro" id="IPR000620">
    <property type="entry name" value="EamA_dom"/>
</dbReference>
<evidence type="ECO:0000313" key="9">
    <source>
        <dbReference type="Proteomes" id="UP001219219"/>
    </source>
</evidence>
<evidence type="ECO:0000256" key="5">
    <source>
        <dbReference type="ARBA" id="ARBA00023136"/>
    </source>
</evidence>
<dbReference type="AlphaFoldDB" id="A0AAX3MT76"/>
<feature type="transmembrane region" description="Helical" evidence="6">
    <location>
        <begin position="269"/>
        <end position="288"/>
    </location>
</feature>
<evidence type="ECO:0000259" key="7">
    <source>
        <dbReference type="Pfam" id="PF00892"/>
    </source>
</evidence>
<sequence length="307" mass="33667">MRRVTISVLFLMVALTWGTTWLAMRIAAETIPPVFATGMRFLFAAPFLISIAWIRKTPLLFPPGQYLFQFVISVFYFAIPFSLMIYGETYVSSGLASVIFANMPVAVLVASVIFLNEKTNPLQIAGLTLAIVALAGILLEETKTGTENHWQGIAALVSAVILHAIIYTRCRKTGFTVSVITFNALPCFLAGVLLSVTGWLFEKPQVSSFSLHSILATLYLGGFAGVFGILCYFALQQKATAFQASLVFLVFPLIAVTLENYLYGDAISAQSMLFIILLVAGIFITLFCQRAPVSSRERDSSQQKRNA</sequence>
<gene>
    <name evidence="8" type="ORF">PS049_24760</name>
</gene>
<feature type="domain" description="EamA" evidence="7">
    <location>
        <begin position="152"/>
        <end position="286"/>
    </location>
</feature>
<dbReference type="InterPro" id="IPR050638">
    <property type="entry name" value="AA-Vitamin_Transporters"/>
</dbReference>
<evidence type="ECO:0000256" key="4">
    <source>
        <dbReference type="ARBA" id="ARBA00022989"/>
    </source>
</evidence>
<name>A0AAX3MT76_ESCAL</name>
<feature type="transmembrane region" description="Helical" evidence="6">
    <location>
        <begin position="242"/>
        <end position="263"/>
    </location>
</feature>
<keyword evidence="4 6" id="KW-1133">Transmembrane helix</keyword>
<accession>A0AAX3MT76</accession>
<reference evidence="8" key="1">
    <citation type="submission" date="2023-02" db="EMBL/GenBank/DDBJ databases">
        <title>Escherichia albertii as a potential enteropathogen in the light of epidemiological and genomic studies.</title>
        <authorList>
            <person name="Leszczynska K."/>
            <person name="Swiecicka I."/>
            <person name="Daniluk T."/>
            <person name="Lebensztejn D."/>
            <person name="Chmielewska S."/>
            <person name="Leszczynska D."/>
            <person name="Gawor J."/>
            <person name="Kliber M."/>
        </authorList>
    </citation>
    <scope>NUCLEOTIDE SEQUENCE</scope>
    <source>
        <strain evidence="8">BIA_7</strain>
        <plasmid evidence="8">pEA7_1</plasmid>
    </source>
</reference>
<evidence type="ECO:0000313" key="8">
    <source>
        <dbReference type="EMBL" id="WDB31881.1"/>
    </source>
</evidence>
<dbReference type="PANTHER" id="PTHR32322:SF14">
    <property type="entry name" value="PROTEIN PAGO"/>
    <property type="match status" value="1"/>
</dbReference>
<feature type="domain" description="EamA" evidence="7">
    <location>
        <begin position="8"/>
        <end position="138"/>
    </location>
</feature>
<feature type="transmembrane region" description="Helical" evidence="6">
    <location>
        <begin position="151"/>
        <end position="168"/>
    </location>
</feature>
<feature type="transmembrane region" description="Helical" evidence="6">
    <location>
        <begin position="34"/>
        <end position="54"/>
    </location>
</feature>
<geneLocation type="plasmid" evidence="8 9">
    <name>pEA7_1</name>
</geneLocation>
<proteinExistence type="predicted"/>
<dbReference type="InterPro" id="IPR037185">
    <property type="entry name" value="EmrE-like"/>
</dbReference>
<evidence type="ECO:0000256" key="3">
    <source>
        <dbReference type="ARBA" id="ARBA00022692"/>
    </source>
</evidence>
<protein>
    <submittedName>
        <fullName evidence="8">DMT family transporter</fullName>
    </submittedName>
</protein>
<keyword evidence="8" id="KW-0614">Plasmid</keyword>
<evidence type="ECO:0000256" key="1">
    <source>
        <dbReference type="ARBA" id="ARBA00004651"/>
    </source>
</evidence>
<dbReference type="PANTHER" id="PTHR32322">
    <property type="entry name" value="INNER MEMBRANE TRANSPORTER"/>
    <property type="match status" value="1"/>
</dbReference>
<dbReference type="Pfam" id="PF00892">
    <property type="entry name" value="EamA"/>
    <property type="match status" value="2"/>
</dbReference>
<organism evidence="8 9">
    <name type="scientific">Escherichia albertii</name>
    <dbReference type="NCBI Taxonomy" id="208962"/>
    <lineage>
        <taxon>Bacteria</taxon>
        <taxon>Pseudomonadati</taxon>
        <taxon>Pseudomonadota</taxon>
        <taxon>Gammaproteobacteria</taxon>
        <taxon>Enterobacterales</taxon>
        <taxon>Enterobacteriaceae</taxon>
        <taxon>Escherichia</taxon>
    </lineage>
</organism>
<comment type="subcellular location">
    <subcellularLocation>
        <location evidence="1">Cell membrane</location>
        <topology evidence="1">Multi-pass membrane protein</topology>
    </subcellularLocation>
</comment>